<dbReference type="Pfam" id="PF12770">
    <property type="entry name" value="CHAT"/>
    <property type="match status" value="1"/>
</dbReference>
<accession>A0A1M6IXV8</accession>
<keyword evidence="2" id="KW-0472">Membrane</keyword>
<dbReference type="InterPro" id="IPR011990">
    <property type="entry name" value="TPR-like_helical_dom_sf"/>
</dbReference>
<dbReference type="PANTHER" id="PTHR10098:SF108">
    <property type="entry name" value="TETRATRICOPEPTIDE REPEAT PROTEIN 28"/>
    <property type="match status" value="1"/>
</dbReference>
<evidence type="ECO:0000313" key="5">
    <source>
        <dbReference type="Proteomes" id="UP000184432"/>
    </source>
</evidence>
<evidence type="ECO:0000256" key="1">
    <source>
        <dbReference type="PROSITE-ProRule" id="PRU00339"/>
    </source>
</evidence>
<feature type="domain" description="CHAT" evidence="3">
    <location>
        <begin position="636"/>
        <end position="882"/>
    </location>
</feature>
<sequence length="918" mass="107082">MNTYSLSFIFFFFVIFSYSQEKEEFDKIIGLKLKREVKEQKIDSFFNVHKKSLASNILADCFHDLGSKWYFKNWTKGRKKEDIKQAIYYTEKSLQIKRTLPDIENCSLNKTLYNLGYFNSRIQNFYDAINYYEEIVEKGKRYCDAALPKKDKILFSYQELGSSYMAIGDFYKSVENFEYLISFYTNKSDLKISDYKKIIHSNIQLANIYALMGYRENSDLIYEKLNIANSFIDKSNLRNTDSYSRRIKQLEGNRLLKLGEYKNAIPQYEIILKDSSNLKQQNLAKVFNSLGLCQLKLSDYDRAYTNLQKAIAIDSSYTDPYENLGDFYVAKKEFEKGILYYQKAITYQIDITQEIALYKLPSKEELELALDKITLLNHIVTKGNGWISYYKHQQDSKYLEQALLTFRLADRLVDIIRLESTEYQSKLFWREQGAKLYMKAVEVCYLLHQPEEAYYFMERNKALLLLENITHEQAKEISKLPEHIAKREFELKRAIAIAENNREKKDDLSRNEVYVQKDRYNRFMDSVTVAFPDYARLKKNVIVLPYTDFKKKYISQTKSVLQYILNEDQGYGLLNTGDDVLFYKIQQPTLVNKNGIEMYQLLTNLARSRDELDTFTVLSNKVFNSILPKDGYTRIRGTELTVIPDYILQQIPFETLVVDPQKSEYLIENVEVNYAYSMSYLNAKEKITIAPKKNFMGIAPMQFDPMELSRLNFSDTEIKEISKIYNGDVLLEEQAKKTDWQNRVNDYRIIHLSTHADIGTTGNHWIAFRDQKMFANEIYAMKNQAEMVVLSACNTSIGELKKGEGVMSLARGFFHSGAKSVVSSLWTINDKTSKDLMVDFYQGLDQGLTKSAALQKAKLNIINQYRNTIPPSYWGSLIIIGDNAPVQNTNMFLKYGVWLILGIFLLGLVMFYAKRTKT</sequence>
<evidence type="ECO:0000259" key="3">
    <source>
        <dbReference type="Pfam" id="PF12770"/>
    </source>
</evidence>
<name>A0A1M6IXV8_9FLAO</name>
<dbReference type="SUPFAM" id="SSF48452">
    <property type="entry name" value="TPR-like"/>
    <property type="match status" value="2"/>
</dbReference>
<gene>
    <name evidence="4" type="ORF">SAMN04488508_108128</name>
</gene>
<dbReference type="RefSeq" id="WP_073319071.1">
    <property type="nucleotide sequence ID" value="NZ_FQYP01000008.1"/>
</dbReference>
<proteinExistence type="predicted"/>
<dbReference type="Proteomes" id="UP000184432">
    <property type="component" value="Unassembled WGS sequence"/>
</dbReference>
<dbReference type="InterPro" id="IPR024983">
    <property type="entry name" value="CHAT_dom"/>
</dbReference>
<dbReference type="AlphaFoldDB" id="A0A1M6IXV8"/>
<evidence type="ECO:0000256" key="2">
    <source>
        <dbReference type="SAM" id="Phobius"/>
    </source>
</evidence>
<feature type="repeat" description="TPR" evidence="1">
    <location>
        <begin position="284"/>
        <end position="317"/>
    </location>
</feature>
<keyword evidence="1" id="KW-0802">TPR repeat</keyword>
<reference evidence="5" key="1">
    <citation type="submission" date="2016-11" db="EMBL/GenBank/DDBJ databases">
        <authorList>
            <person name="Varghese N."/>
            <person name="Submissions S."/>
        </authorList>
    </citation>
    <scope>NUCLEOTIDE SEQUENCE [LARGE SCALE GENOMIC DNA]</scope>
    <source>
        <strain evidence="5">DSM 22623</strain>
    </source>
</reference>
<keyword evidence="2" id="KW-0812">Transmembrane</keyword>
<dbReference type="SMART" id="SM00028">
    <property type="entry name" value="TPR"/>
    <property type="match status" value="4"/>
</dbReference>
<dbReference type="STRING" id="570521.SAMN04488508_108128"/>
<feature type="transmembrane region" description="Helical" evidence="2">
    <location>
        <begin position="895"/>
        <end position="913"/>
    </location>
</feature>
<dbReference type="PROSITE" id="PS50005">
    <property type="entry name" value="TPR"/>
    <property type="match status" value="2"/>
</dbReference>
<keyword evidence="5" id="KW-1185">Reference proteome</keyword>
<dbReference type="EMBL" id="FQYP01000008">
    <property type="protein sequence ID" value="SHJ39249.1"/>
    <property type="molecule type" value="Genomic_DNA"/>
</dbReference>
<dbReference type="OrthoDB" id="9771112at2"/>
<protein>
    <submittedName>
        <fullName evidence="4">CHAT domain-containing protein</fullName>
    </submittedName>
</protein>
<organism evidence="4 5">
    <name type="scientific">Aquimarina spongiae</name>
    <dbReference type="NCBI Taxonomy" id="570521"/>
    <lineage>
        <taxon>Bacteria</taxon>
        <taxon>Pseudomonadati</taxon>
        <taxon>Bacteroidota</taxon>
        <taxon>Flavobacteriia</taxon>
        <taxon>Flavobacteriales</taxon>
        <taxon>Flavobacteriaceae</taxon>
        <taxon>Aquimarina</taxon>
    </lineage>
</organism>
<dbReference type="PANTHER" id="PTHR10098">
    <property type="entry name" value="RAPSYN-RELATED"/>
    <property type="match status" value="1"/>
</dbReference>
<feature type="repeat" description="TPR" evidence="1">
    <location>
        <begin position="318"/>
        <end position="351"/>
    </location>
</feature>
<keyword evidence="2" id="KW-1133">Transmembrane helix</keyword>
<dbReference type="InterPro" id="IPR019734">
    <property type="entry name" value="TPR_rpt"/>
</dbReference>
<dbReference type="Pfam" id="PF13181">
    <property type="entry name" value="TPR_8"/>
    <property type="match status" value="2"/>
</dbReference>
<dbReference type="Gene3D" id="1.25.40.10">
    <property type="entry name" value="Tetratricopeptide repeat domain"/>
    <property type="match status" value="2"/>
</dbReference>
<evidence type="ECO:0000313" key="4">
    <source>
        <dbReference type="EMBL" id="SHJ39249.1"/>
    </source>
</evidence>